<comment type="cofactor">
    <cofactor evidence="1">
        <name>[4Fe-4S] cluster</name>
        <dbReference type="ChEBI" id="CHEBI:49883"/>
    </cofactor>
</comment>
<organism evidence="10 11">
    <name type="scientific">Candidatus Schekmanbacteria bacterium GWA2_38_11</name>
    <dbReference type="NCBI Taxonomy" id="1817876"/>
    <lineage>
        <taxon>Bacteria</taxon>
        <taxon>Candidatus Schekmaniibacteriota</taxon>
    </lineage>
</organism>
<evidence type="ECO:0000256" key="6">
    <source>
        <dbReference type="ARBA" id="ARBA00023004"/>
    </source>
</evidence>
<dbReference type="SUPFAM" id="SSF56228">
    <property type="entry name" value="Aldehyde ferredoxin oxidoreductase, N-terminal domain"/>
    <property type="match status" value="1"/>
</dbReference>
<keyword evidence="4" id="KW-0479">Metal-binding</keyword>
<dbReference type="Gene3D" id="1.10.569.10">
    <property type="entry name" value="Aldehyde Ferredoxin Oxidoreductase Protein, subunit A, domain 2"/>
    <property type="match status" value="1"/>
</dbReference>
<feature type="domain" description="Aldehyde ferredoxin oxidoreductase N-terminal" evidence="9">
    <location>
        <begin position="1"/>
        <end position="199"/>
    </location>
</feature>
<dbReference type="PANTHER" id="PTHR30038">
    <property type="entry name" value="ALDEHYDE FERREDOXIN OXIDOREDUCTASE"/>
    <property type="match status" value="1"/>
</dbReference>
<gene>
    <name evidence="10" type="ORF">A2042_00890</name>
</gene>
<dbReference type="AlphaFoldDB" id="A0A1F7RC86"/>
<evidence type="ECO:0000313" key="11">
    <source>
        <dbReference type="Proteomes" id="UP000178526"/>
    </source>
</evidence>
<dbReference type="SMART" id="SM00790">
    <property type="entry name" value="AFOR_N"/>
    <property type="match status" value="1"/>
</dbReference>
<evidence type="ECO:0000256" key="2">
    <source>
        <dbReference type="ARBA" id="ARBA00011032"/>
    </source>
</evidence>
<keyword evidence="6" id="KW-0408">Iron</keyword>
<evidence type="ECO:0000256" key="1">
    <source>
        <dbReference type="ARBA" id="ARBA00001966"/>
    </source>
</evidence>
<evidence type="ECO:0000256" key="8">
    <source>
        <dbReference type="ARBA" id="ARBA00049934"/>
    </source>
</evidence>
<dbReference type="InterPro" id="IPR001203">
    <property type="entry name" value="OxRdtase_Ald_Fedxn_C"/>
</dbReference>
<keyword evidence="5" id="KW-0560">Oxidoreductase</keyword>
<dbReference type="InterPro" id="IPR036021">
    <property type="entry name" value="Tungsten_al_ferr_oxy-like_C"/>
</dbReference>
<dbReference type="Gene3D" id="3.60.9.10">
    <property type="entry name" value="Aldehyde ferredoxin oxidoreductase, N-terminal domain"/>
    <property type="match status" value="1"/>
</dbReference>
<evidence type="ECO:0000259" key="9">
    <source>
        <dbReference type="SMART" id="SM00790"/>
    </source>
</evidence>
<evidence type="ECO:0000256" key="5">
    <source>
        <dbReference type="ARBA" id="ARBA00023002"/>
    </source>
</evidence>
<dbReference type="Proteomes" id="UP000178526">
    <property type="component" value="Unassembled WGS sequence"/>
</dbReference>
<dbReference type="Pfam" id="PF02730">
    <property type="entry name" value="AFOR_N"/>
    <property type="match status" value="1"/>
</dbReference>
<sequence length="643" mass="71500">MRFDLTKGKWEVEETPYEYRRKWLGGRGYNSEVLYNEVGPDVDPFSPNNLAMLGVGPLSGTFGPSTGRVTVTAKSPLTGGFGDSNMGGHWGAELKFAGYEQIILKGKAPKPSYIWIDDDKIEIRDASHIWGKFPRDADRIIKEELGDKDIHIVTIGPAGENLVRFACTFNDCYRAAGRTGHGAVIGSKNIKAIAVRGTGGVKIADPEKFYQITSDWRKTMRTDPMAQGLYAYGSLVLIMPCNYEMGWFPWKNLKYGYHPDARNISGEVWAKKHLKGKEGCFSCAIVCGIHSEIRDGKYAGEYTGGPEYEACVPTGPRVGIIDSNECLHGAVLTNNYGMDAIEAGASISWAMECWEKGYLTAKDTGGLELNWGDAEVVDKLLRMMAYREGFGDILAEGPTIAAKKLGVGEDCLVSTRGMSLPGDDPRGLGFGYGLSFAVGTRGGCDHLRSLCCLELSGYLYPGLNEKIVGTEACSKPLVTDGKAKMVWWEEHHKAFVDCLQVCCFNTHWSYGCRNEHLIPMLNAVTGLDFTEEECLTIGERIYNLERAYWSRQLSGKNDDVVPRRFTHEPMPENPAASSGKVLPIDEMLPDYYKLRQYEPETGFPGDKRLRELGLAYVAEELKPYREKYIAREKQKKAKKKDKE</sequence>
<evidence type="ECO:0000256" key="3">
    <source>
        <dbReference type="ARBA" id="ARBA00022485"/>
    </source>
</evidence>
<dbReference type="GO" id="GO:0051539">
    <property type="term" value="F:4 iron, 4 sulfur cluster binding"/>
    <property type="evidence" value="ECO:0007669"/>
    <property type="project" value="UniProtKB-KW"/>
</dbReference>
<reference evidence="10 11" key="1">
    <citation type="journal article" date="2016" name="Nat. Commun.">
        <title>Thousands of microbial genomes shed light on interconnected biogeochemical processes in an aquifer system.</title>
        <authorList>
            <person name="Anantharaman K."/>
            <person name="Brown C.T."/>
            <person name="Hug L.A."/>
            <person name="Sharon I."/>
            <person name="Castelle C.J."/>
            <person name="Probst A.J."/>
            <person name="Thomas B.C."/>
            <person name="Singh A."/>
            <person name="Wilkins M.J."/>
            <person name="Karaoz U."/>
            <person name="Brodie E.L."/>
            <person name="Williams K.H."/>
            <person name="Hubbard S.S."/>
            <person name="Banfield J.F."/>
        </authorList>
    </citation>
    <scope>NUCLEOTIDE SEQUENCE [LARGE SCALE GENOMIC DNA]</scope>
</reference>
<dbReference type="InterPro" id="IPR013984">
    <property type="entry name" value="Ald_Fedxn_OxRdtase_dom2"/>
</dbReference>
<dbReference type="InterPro" id="IPR036503">
    <property type="entry name" value="Ald_Fedxn_OxRdtase_N_sf"/>
</dbReference>
<dbReference type="Gene3D" id="1.10.599.10">
    <property type="entry name" value="Aldehyde Ferredoxin Oxidoreductase Protein, subunit A, domain 3"/>
    <property type="match status" value="1"/>
</dbReference>
<accession>A0A1F7RC86</accession>
<dbReference type="InterPro" id="IPR051919">
    <property type="entry name" value="W-dependent_AOR"/>
</dbReference>
<dbReference type="InterPro" id="IPR013983">
    <property type="entry name" value="Ald_Fedxn_OxRdtase_N"/>
</dbReference>
<comment type="cofactor">
    <cofactor evidence="8">
        <name>tungstopterin</name>
        <dbReference type="ChEBI" id="CHEBI:30402"/>
    </cofactor>
</comment>
<evidence type="ECO:0000256" key="4">
    <source>
        <dbReference type="ARBA" id="ARBA00022723"/>
    </source>
</evidence>
<dbReference type="Pfam" id="PF01314">
    <property type="entry name" value="AFOR_C"/>
    <property type="match status" value="1"/>
</dbReference>
<protein>
    <submittedName>
        <fullName evidence="10">Aldehyde ferredoxin oxidoreductase</fullName>
    </submittedName>
</protein>
<keyword evidence="3" id="KW-0004">4Fe-4S</keyword>
<dbReference type="SUPFAM" id="SSF48310">
    <property type="entry name" value="Aldehyde ferredoxin oxidoreductase, C-terminal domains"/>
    <property type="match status" value="1"/>
</dbReference>
<dbReference type="InterPro" id="IPR013985">
    <property type="entry name" value="Ald_Fedxn_OxRdtase_dom3"/>
</dbReference>
<dbReference type="PANTHER" id="PTHR30038:SF0">
    <property type="entry name" value="TUNGSTEN-CONTAINING ALDEHYDE FERREDOXIN OXIDOREDUCTASE"/>
    <property type="match status" value="1"/>
</dbReference>
<dbReference type="GO" id="GO:0016625">
    <property type="term" value="F:oxidoreductase activity, acting on the aldehyde or oxo group of donors, iron-sulfur protein as acceptor"/>
    <property type="evidence" value="ECO:0007669"/>
    <property type="project" value="InterPro"/>
</dbReference>
<dbReference type="GO" id="GO:0009055">
    <property type="term" value="F:electron transfer activity"/>
    <property type="evidence" value="ECO:0007669"/>
    <property type="project" value="InterPro"/>
</dbReference>
<proteinExistence type="inferred from homology"/>
<dbReference type="EMBL" id="MGDB01000144">
    <property type="protein sequence ID" value="OGL38537.1"/>
    <property type="molecule type" value="Genomic_DNA"/>
</dbReference>
<comment type="similarity">
    <text evidence="2">Belongs to the AOR/FOR family.</text>
</comment>
<dbReference type="GO" id="GO:0046872">
    <property type="term" value="F:metal ion binding"/>
    <property type="evidence" value="ECO:0007669"/>
    <property type="project" value="UniProtKB-KW"/>
</dbReference>
<keyword evidence="7" id="KW-0411">Iron-sulfur</keyword>
<comment type="caution">
    <text evidence="10">The sequence shown here is derived from an EMBL/GenBank/DDBJ whole genome shotgun (WGS) entry which is preliminary data.</text>
</comment>
<evidence type="ECO:0000256" key="7">
    <source>
        <dbReference type="ARBA" id="ARBA00023014"/>
    </source>
</evidence>
<evidence type="ECO:0000313" key="10">
    <source>
        <dbReference type="EMBL" id="OGL38537.1"/>
    </source>
</evidence>
<name>A0A1F7RC86_9BACT</name>